<dbReference type="InterPro" id="IPR003593">
    <property type="entry name" value="AAA+_ATPase"/>
</dbReference>
<dbReference type="PANTHER" id="PTHR42794">
    <property type="entry name" value="HEMIN IMPORT ATP-BINDING PROTEIN HMUV"/>
    <property type="match status" value="1"/>
</dbReference>
<organism evidence="7 8">
    <name type="scientific">Shewanella polaris</name>
    <dbReference type="NCBI Taxonomy" id="2588449"/>
    <lineage>
        <taxon>Bacteria</taxon>
        <taxon>Pseudomonadati</taxon>
        <taxon>Pseudomonadota</taxon>
        <taxon>Gammaproteobacteria</taxon>
        <taxon>Alteromonadales</taxon>
        <taxon>Shewanellaceae</taxon>
        <taxon>Shewanella</taxon>
    </lineage>
</organism>
<keyword evidence="8" id="KW-1185">Reference proteome</keyword>
<accession>A0A4Y5YE50</accession>
<evidence type="ECO:0000256" key="3">
    <source>
        <dbReference type="ARBA" id="ARBA00022840"/>
    </source>
</evidence>
<evidence type="ECO:0000256" key="2">
    <source>
        <dbReference type="ARBA" id="ARBA00022741"/>
    </source>
</evidence>
<dbReference type="KEGG" id="spol:FH971_07350"/>
<protein>
    <submittedName>
        <fullName evidence="7">ATP-binding cassette domain-containing protein</fullName>
    </submittedName>
</protein>
<name>A0A4Y5YE50_9GAMM</name>
<evidence type="ECO:0000256" key="5">
    <source>
        <dbReference type="ARBA" id="ARBA00037066"/>
    </source>
</evidence>
<dbReference type="AlphaFoldDB" id="A0A4Y5YE50"/>
<dbReference type="SUPFAM" id="SSF52540">
    <property type="entry name" value="P-loop containing nucleoside triphosphate hydrolases"/>
    <property type="match status" value="1"/>
</dbReference>
<evidence type="ECO:0000313" key="7">
    <source>
        <dbReference type="EMBL" id="QDE30796.1"/>
    </source>
</evidence>
<dbReference type="PANTHER" id="PTHR42794:SF1">
    <property type="entry name" value="HEMIN IMPORT ATP-BINDING PROTEIN HMUV"/>
    <property type="match status" value="1"/>
</dbReference>
<keyword evidence="1" id="KW-0813">Transport</keyword>
<dbReference type="InterPro" id="IPR003439">
    <property type="entry name" value="ABC_transporter-like_ATP-bd"/>
</dbReference>
<dbReference type="RefSeq" id="WP_140233865.1">
    <property type="nucleotide sequence ID" value="NZ_CP041036.1"/>
</dbReference>
<keyword evidence="3 7" id="KW-0067">ATP-binding</keyword>
<evidence type="ECO:0000259" key="6">
    <source>
        <dbReference type="PROSITE" id="PS50893"/>
    </source>
</evidence>
<reference evidence="7 8" key="1">
    <citation type="submission" date="2019-06" db="EMBL/GenBank/DDBJ databases">
        <title>The genome of Shewanella sp. SM1901.</title>
        <authorList>
            <person name="Cha Q."/>
        </authorList>
    </citation>
    <scope>NUCLEOTIDE SEQUENCE [LARGE SCALE GENOMIC DNA]</scope>
    <source>
        <strain evidence="7 8">SM1901</strain>
    </source>
</reference>
<dbReference type="Pfam" id="PF00005">
    <property type="entry name" value="ABC_tran"/>
    <property type="match status" value="1"/>
</dbReference>
<dbReference type="PROSITE" id="PS50893">
    <property type="entry name" value="ABC_TRANSPORTER_2"/>
    <property type="match status" value="1"/>
</dbReference>
<dbReference type="PROSITE" id="PS00211">
    <property type="entry name" value="ABC_TRANSPORTER_1"/>
    <property type="match status" value="1"/>
</dbReference>
<dbReference type="Proteomes" id="UP000319809">
    <property type="component" value="Chromosome"/>
</dbReference>
<keyword evidence="4" id="KW-1278">Translocase</keyword>
<gene>
    <name evidence="7" type="ORF">FH971_07350</name>
</gene>
<proteinExistence type="predicted"/>
<dbReference type="InterPro" id="IPR017871">
    <property type="entry name" value="ABC_transporter-like_CS"/>
</dbReference>
<dbReference type="InterPro" id="IPR027417">
    <property type="entry name" value="P-loop_NTPase"/>
</dbReference>
<dbReference type="GO" id="GO:0016887">
    <property type="term" value="F:ATP hydrolysis activity"/>
    <property type="evidence" value="ECO:0007669"/>
    <property type="project" value="InterPro"/>
</dbReference>
<evidence type="ECO:0000313" key="8">
    <source>
        <dbReference type="Proteomes" id="UP000319809"/>
    </source>
</evidence>
<comment type="function">
    <text evidence="5">Part of the ABC transporter complex HmuTUV involved in hemin import. Responsible for energy coupling to the transport system.</text>
</comment>
<dbReference type="EMBL" id="CP041036">
    <property type="protein sequence ID" value="QDE30796.1"/>
    <property type="molecule type" value="Genomic_DNA"/>
</dbReference>
<dbReference type="GO" id="GO:0005524">
    <property type="term" value="F:ATP binding"/>
    <property type="evidence" value="ECO:0007669"/>
    <property type="project" value="UniProtKB-KW"/>
</dbReference>
<dbReference type="SMART" id="SM00382">
    <property type="entry name" value="AAA"/>
    <property type="match status" value="1"/>
</dbReference>
<evidence type="ECO:0000256" key="4">
    <source>
        <dbReference type="ARBA" id="ARBA00022967"/>
    </source>
</evidence>
<sequence length="225" mass="24921">MLSLVDVDLGYNQQIILSKVNLSFNANEHVAILGPSGVGKTTLLHHLYQQLSEQTCLCSQAQGLVDNLSIYHNVFIGGLARHSRWYNLANLLLPFKKPQLHISDICQQLELVVPLQQKVSELSGGQRQRVALARALFQQQPVFMGDEPFSALDPLMGLRLLNLIKQAHPSVICVLHDAELALAHFDRIIVISDGKVVLDDKAEQLTLAHLSQHYALTDAAKNVVI</sequence>
<dbReference type="Gene3D" id="3.40.50.300">
    <property type="entry name" value="P-loop containing nucleotide triphosphate hydrolases"/>
    <property type="match status" value="1"/>
</dbReference>
<feature type="domain" description="ABC transporter" evidence="6">
    <location>
        <begin position="2"/>
        <end position="218"/>
    </location>
</feature>
<keyword evidence="2" id="KW-0547">Nucleotide-binding</keyword>
<evidence type="ECO:0000256" key="1">
    <source>
        <dbReference type="ARBA" id="ARBA00022448"/>
    </source>
</evidence>